<evidence type="ECO:0000313" key="5">
    <source>
        <dbReference type="Proteomes" id="UP000274097"/>
    </source>
</evidence>
<dbReference type="PRINTS" id="PR00080">
    <property type="entry name" value="SDRFAMILY"/>
</dbReference>
<sequence>MDIRLDGRVAVVTGGSKGLGLAIATRMAASGADVALLARRADVLEAAREAVGRTARGRVLTVACDVSKAQDTARAYEEVMAGLGRVDILVNNAGTSQTGAFTTITDEVWQADLDLKLFAAIRLARLVWPQMEERRWGRIINVLNIGAKAPKAGGAPTAVSRAAGMALTKVLAGEGAPHNILVNSLHVGLIESDQWVRRHAQAQGQTGQSYAGFLADMGKGVPMGRVGTAEEFANVACFLASDAAGYVTGTAINVDGNLSPVM</sequence>
<name>A0A3A9JJ25_9PROT</name>
<dbReference type="EMBL" id="RFLX01000015">
    <property type="protein sequence ID" value="RMI19869.1"/>
    <property type="molecule type" value="Genomic_DNA"/>
</dbReference>
<dbReference type="InterPro" id="IPR036291">
    <property type="entry name" value="NAD(P)-bd_dom_sf"/>
</dbReference>
<dbReference type="PANTHER" id="PTHR42879:SF6">
    <property type="entry name" value="NADPH-DEPENDENT REDUCTASE BACG"/>
    <property type="match status" value="1"/>
</dbReference>
<dbReference type="Proteomes" id="UP000274097">
    <property type="component" value="Unassembled WGS sequence"/>
</dbReference>
<dbReference type="Pfam" id="PF00106">
    <property type="entry name" value="adh_short"/>
    <property type="match status" value="1"/>
</dbReference>
<protein>
    <submittedName>
        <fullName evidence="3">SDR family oxidoreductase</fullName>
    </submittedName>
</protein>
<reference evidence="3 6" key="1">
    <citation type="submission" date="2018-09" db="EMBL/GenBank/DDBJ databases">
        <title>Roseomonas sp. nov., isolated from feces of Tibetan antelopes in the Qinghai-Tibet plateau, China.</title>
        <authorList>
            <person name="Tian Z."/>
        </authorList>
    </citation>
    <scope>NUCLEOTIDE SEQUENCE [LARGE SCALE GENOMIC DNA]</scope>
    <source>
        <strain evidence="4 5">Z23</strain>
        <strain evidence="3 6">Z24</strain>
    </source>
</reference>
<dbReference type="OrthoDB" id="9793325at2"/>
<evidence type="ECO:0000313" key="3">
    <source>
        <dbReference type="EMBL" id="RKK05261.1"/>
    </source>
</evidence>
<dbReference type="EMBL" id="RAQU01000020">
    <property type="protein sequence ID" value="RKK05261.1"/>
    <property type="molecule type" value="Genomic_DNA"/>
</dbReference>
<evidence type="ECO:0000256" key="2">
    <source>
        <dbReference type="RuleBase" id="RU000363"/>
    </source>
</evidence>
<dbReference type="RefSeq" id="WP_120637302.1">
    <property type="nucleotide sequence ID" value="NZ_RAQU01000020.1"/>
</dbReference>
<keyword evidence="5" id="KW-1185">Reference proteome</keyword>
<dbReference type="InParanoid" id="A0A3A9JJ25"/>
<comment type="caution">
    <text evidence="3">The sequence shown here is derived from an EMBL/GenBank/DDBJ whole genome shotgun (WGS) entry which is preliminary data.</text>
</comment>
<evidence type="ECO:0000256" key="1">
    <source>
        <dbReference type="ARBA" id="ARBA00006484"/>
    </source>
</evidence>
<dbReference type="InterPro" id="IPR002347">
    <property type="entry name" value="SDR_fam"/>
</dbReference>
<dbReference type="PANTHER" id="PTHR42879">
    <property type="entry name" value="3-OXOACYL-(ACYL-CARRIER-PROTEIN) REDUCTASE"/>
    <property type="match status" value="1"/>
</dbReference>
<gene>
    <name evidence="3" type="ORF">D6Z83_05350</name>
    <name evidence="4" type="ORF">EBE87_18555</name>
</gene>
<proteinExistence type="inferred from homology"/>
<dbReference type="AlphaFoldDB" id="A0A3A9JJ25"/>
<dbReference type="Proteomes" id="UP000278036">
    <property type="component" value="Unassembled WGS sequence"/>
</dbReference>
<dbReference type="Gene3D" id="3.40.50.720">
    <property type="entry name" value="NAD(P)-binding Rossmann-like Domain"/>
    <property type="match status" value="1"/>
</dbReference>
<comment type="similarity">
    <text evidence="1 2">Belongs to the short-chain dehydrogenases/reductases (SDR) family.</text>
</comment>
<dbReference type="PRINTS" id="PR00081">
    <property type="entry name" value="GDHRDH"/>
</dbReference>
<evidence type="ECO:0000313" key="4">
    <source>
        <dbReference type="EMBL" id="RMI19869.1"/>
    </source>
</evidence>
<dbReference type="SUPFAM" id="SSF51735">
    <property type="entry name" value="NAD(P)-binding Rossmann-fold domains"/>
    <property type="match status" value="1"/>
</dbReference>
<organism evidence="3 6">
    <name type="scientific">Teichococcus wenyumeiae</name>
    <dbReference type="NCBI Taxonomy" id="2478470"/>
    <lineage>
        <taxon>Bacteria</taxon>
        <taxon>Pseudomonadati</taxon>
        <taxon>Pseudomonadota</taxon>
        <taxon>Alphaproteobacteria</taxon>
        <taxon>Acetobacterales</taxon>
        <taxon>Roseomonadaceae</taxon>
        <taxon>Roseomonas</taxon>
    </lineage>
</organism>
<accession>A0A3A9JJ25</accession>
<dbReference type="InterPro" id="IPR050259">
    <property type="entry name" value="SDR"/>
</dbReference>
<dbReference type="FunFam" id="3.40.50.720:FF:000084">
    <property type="entry name" value="Short-chain dehydrogenase reductase"/>
    <property type="match status" value="1"/>
</dbReference>
<evidence type="ECO:0000313" key="6">
    <source>
        <dbReference type="Proteomes" id="UP000278036"/>
    </source>
</evidence>